<feature type="compositionally biased region" description="Polar residues" evidence="1">
    <location>
        <begin position="504"/>
        <end position="513"/>
    </location>
</feature>
<dbReference type="InterPro" id="IPR006626">
    <property type="entry name" value="PbH1"/>
</dbReference>
<protein>
    <recommendedName>
        <fullName evidence="6">Right handed beta helix domain-containing protein</fullName>
    </recommendedName>
</protein>
<comment type="caution">
    <text evidence="4">The sequence shown here is derived from an EMBL/GenBank/DDBJ whole genome shotgun (WGS) entry which is preliminary data.</text>
</comment>
<feature type="region of interest" description="Disordered" evidence="1">
    <location>
        <begin position="1831"/>
        <end position="1856"/>
    </location>
</feature>
<keyword evidence="5" id="KW-1185">Reference proteome</keyword>
<dbReference type="SMART" id="SM00710">
    <property type="entry name" value="PbH1"/>
    <property type="match status" value="10"/>
</dbReference>
<proteinExistence type="predicted"/>
<dbReference type="Proteomes" id="UP001470230">
    <property type="component" value="Unassembled WGS sequence"/>
</dbReference>
<keyword evidence="2" id="KW-0812">Transmembrane</keyword>
<dbReference type="PANTHER" id="PTHR11319:SF35">
    <property type="entry name" value="OUTER MEMBRANE PROTEIN PMPC-RELATED"/>
    <property type="match status" value="1"/>
</dbReference>
<feature type="signal peptide" evidence="3">
    <location>
        <begin position="1"/>
        <end position="17"/>
    </location>
</feature>
<dbReference type="PANTHER" id="PTHR11319">
    <property type="entry name" value="G PROTEIN-COUPLED RECEPTOR-RELATED"/>
    <property type="match status" value="1"/>
</dbReference>
<accession>A0ABR2GTZ8</accession>
<feature type="chain" id="PRO_5045201724" description="Right handed beta helix domain-containing protein" evidence="3">
    <location>
        <begin position="18"/>
        <end position="1856"/>
    </location>
</feature>
<name>A0ABR2GTZ8_9EUKA</name>
<feature type="region of interest" description="Disordered" evidence="1">
    <location>
        <begin position="504"/>
        <end position="524"/>
    </location>
</feature>
<keyword evidence="3" id="KW-0732">Signal</keyword>
<dbReference type="InterPro" id="IPR011050">
    <property type="entry name" value="Pectin_lyase_fold/virulence"/>
</dbReference>
<evidence type="ECO:0000313" key="4">
    <source>
        <dbReference type="EMBL" id="KAK8837414.1"/>
    </source>
</evidence>
<keyword evidence="2" id="KW-0472">Membrane</keyword>
<organism evidence="4 5">
    <name type="scientific">Tritrichomonas musculus</name>
    <dbReference type="NCBI Taxonomy" id="1915356"/>
    <lineage>
        <taxon>Eukaryota</taxon>
        <taxon>Metamonada</taxon>
        <taxon>Parabasalia</taxon>
        <taxon>Tritrichomonadida</taxon>
        <taxon>Tritrichomonadidae</taxon>
        <taxon>Tritrichomonas</taxon>
    </lineage>
</organism>
<evidence type="ECO:0000313" key="5">
    <source>
        <dbReference type="Proteomes" id="UP001470230"/>
    </source>
</evidence>
<reference evidence="4 5" key="1">
    <citation type="submission" date="2024-04" db="EMBL/GenBank/DDBJ databases">
        <title>Tritrichomonas musculus Genome.</title>
        <authorList>
            <person name="Alves-Ferreira E."/>
            <person name="Grigg M."/>
            <person name="Lorenzi H."/>
            <person name="Galac M."/>
        </authorList>
    </citation>
    <scope>NUCLEOTIDE SEQUENCE [LARGE SCALE GENOMIC DNA]</scope>
    <source>
        <strain evidence="4 5">EAF2021</strain>
    </source>
</reference>
<evidence type="ECO:0000256" key="2">
    <source>
        <dbReference type="SAM" id="Phobius"/>
    </source>
</evidence>
<evidence type="ECO:0000256" key="1">
    <source>
        <dbReference type="SAM" id="MobiDB-lite"/>
    </source>
</evidence>
<dbReference type="EMBL" id="JAPFFF010000059">
    <property type="protein sequence ID" value="KAK8837414.1"/>
    <property type="molecule type" value="Genomic_DNA"/>
</dbReference>
<evidence type="ECO:0008006" key="6">
    <source>
        <dbReference type="Google" id="ProtNLM"/>
    </source>
</evidence>
<evidence type="ECO:0000256" key="3">
    <source>
        <dbReference type="SAM" id="SignalP"/>
    </source>
</evidence>
<dbReference type="SUPFAM" id="SSF51126">
    <property type="entry name" value="Pectin lyase-like"/>
    <property type="match status" value="4"/>
</dbReference>
<keyword evidence="2" id="KW-1133">Transmembrane helix</keyword>
<feature type="transmembrane region" description="Helical" evidence="2">
    <location>
        <begin position="1778"/>
        <end position="1802"/>
    </location>
</feature>
<gene>
    <name evidence="4" type="ORF">M9Y10_036409</name>
</gene>
<sequence>MLSLLFLLGLITKESNQDYVNHEYNGLISPEQIITSNSNIKQISGCRFINIESPQKNYYIRINSNPVDIFDNVFENNVENNNYPAIFWIENNQNEIKIKNCTFTKIVGKSSADGSILNSDSTTLIIFEECKFNNCGIGSTKALVDFKSIKDGAGTCRFTSCSFYYDKSEQSCQVIVALSSGITFESCEFTRCKSNTIHLNVQPTTSATTTGNFEFIDNKIYEMRSQFIRGNNVQGKINISSNLFRDIRLSGSYFIYIEHDQQFIELNNNTFSTFVVDGNDNINFGGISTCLKCTTSSHYKISFFQNNFYDIKNLCSSSPYNYGGAIQIGFSNEFENIELNISKCEFKRNKTPKHGGALAIQTYSSIYIAESTFELNEADAAGTISKLLSTKHEGRGGAIFISSLKTDTNSMGQITIENCLFNKNAAFDGFSIYFEGEELETVPTIASNKFYNNYNVNDSPNDGGCVASEILNVDKISVEEQNEFANYELGRGTEKFIYVSNSGEKLPDQTSAPMPTPEPTKTPIPGSNANFIDKSFEGAFSYQQAVTSNSNIKQISGCRFINIESPQKNYYIRINSNPVDIFDNVFENNVENNNYPAIFWIENNQNEIKIKNCTFTKIVGKSSADGSILNSDSTTLIIFEECKFNNCGIGSTKALVDFKSIKDGAGTCRFTSCSFYYDKSEQSCQIIVALSSGITFESCEFTRCKSNTIHLNVQPTTSATTTGNFEFINNKIYEMRSQFIRGNNVQGKINISSNLFRDIRLSGSYFIYIEHDQQFIELNNNTFSTFVVDGNDNINFGGISTCLKCTNNQLSSRCSMTYDHCNFCDIVNSCSMSNGGAIQFGFSSDFNQNDLILSNCHFRYNQAGKNGGAVAIQTFGSVTIQSCLFEDNKANGNHESSIELLADKEGRGGALFISIGNATDHAERLVIKQCTFKRNVAYDAYSIYIEGENSDAVFEITGNEFFDNYNLPNAQSSGACFASEVTCIAKDEIESENIFSNKYEGSDSKRFYHVDQFGNPLPDPSPLPTPVPTPFSAFIDKEYSGPFSYEQAISSNLLFEQISGCRFINIESPQKNYYIRINSNPVDIFDNVFENNVENNNYPAIFWIENNQNEIKIKNCTFTKIVGKSSADGSILNSDSTTLIIFEECKFNNCGIGSTKALVDFKSIKDGAGTCRFTSCSFYYDKSEQSCQVIVALSSGITFESCEFTRCKSNTIHLNVQPTTSATTTGNFEFIDNKIYEMRSQFIRGNNVQGKINISSNLFRDIRLSGSYFIYIEHDQQFIELNNNTFSTFVVDGNDNINFGGISTCLKCTTSSHYKISFFQNNFYDINNLYSSSPYNYGGAIQIGFSNEFENIELNISKCEFKRNKTPKHGGALAIQTYSSIYIAESTFELNEADAAGTISKLLSTKHEGRGGAIFISSGSSQSYMTSVTIDHCKFEKNSAYDAYAIYIEGDMPDTEFSITNNQFSENYNNDGSPPTGGCIVSEVLLLEKDNIIKSNNFSNIELGTESEKFVYAYQSGDHLPKQSTKPFVPSSFFSDSKQFSYSAFFSESSDFSHSSLFSNSKQFSYSDIFLNSKEFSYSDIFSNSKEFSYSDIFLNSKEFSYSDIFSNSKEFSYSDIFLNSKEFSRSEFFTETNYFSNADYETSTDFDSSSEESFNSDYFSTEITEFDESNSRDISSFEESLQQATSDDVSLPADFQQTNSLFSEDESNQQTSFYEVLQSNDESKHIKSSQPFLSSSDSLEVHTLNYAQSNSFTTTANIDQKEADSMMSSAHKNRNTMLIVGIAVGIVVLIALAIIAVIFIIKKKPRNEAVPSIENSFEVNSDLYPIVSNENTNPLYDEDTNPSRDPFFNDFNEEE</sequence>